<protein>
    <submittedName>
        <fullName evidence="1">Uncharacterized protein</fullName>
    </submittedName>
</protein>
<proteinExistence type="predicted"/>
<sequence length="76" mass="8511">MESSNRYSVSSTNDNMAYLLTGNAGPKCIQMNIPTSGSVAMDIEMAIQASCRIYIGRIQRTQKFSNITRFSDVIRR</sequence>
<dbReference type="EMBL" id="GL439357">
    <property type="protein sequence ID" value="EFN67400.1"/>
    <property type="molecule type" value="Genomic_DNA"/>
</dbReference>
<reference evidence="1 2" key="1">
    <citation type="journal article" date="2010" name="Science">
        <title>Genomic comparison of the ants Camponotus floridanus and Harpegnathos saltator.</title>
        <authorList>
            <person name="Bonasio R."/>
            <person name="Zhang G."/>
            <person name="Ye C."/>
            <person name="Mutti N.S."/>
            <person name="Fang X."/>
            <person name="Qin N."/>
            <person name="Donahue G."/>
            <person name="Yang P."/>
            <person name="Li Q."/>
            <person name="Li C."/>
            <person name="Zhang P."/>
            <person name="Huang Z."/>
            <person name="Berger S.L."/>
            <person name="Reinberg D."/>
            <person name="Wang J."/>
            <person name="Liebig J."/>
        </authorList>
    </citation>
    <scope>NUCLEOTIDE SEQUENCE [LARGE SCALE GENOMIC DNA]</scope>
    <source>
        <strain evidence="2">C129</strain>
    </source>
</reference>
<organism evidence="2">
    <name type="scientific">Camponotus floridanus</name>
    <name type="common">Florida carpenter ant</name>
    <dbReference type="NCBI Taxonomy" id="104421"/>
    <lineage>
        <taxon>Eukaryota</taxon>
        <taxon>Metazoa</taxon>
        <taxon>Ecdysozoa</taxon>
        <taxon>Arthropoda</taxon>
        <taxon>Hexapoda</taxon>
        <taxon>Insecta</taxon>
        <taxon>Pterygota</taxon>
        <taxon>Neoptera</taxon>
        <taxon>Endopterygota</taxon>
        <taxon>Hymenoptera</taxon>
        <taxon>Apocrita</taxon>
        <taxon>Aculeata</taxon>
        <taxon>Formicoidea</taxon>
        <taxon>Formicidae</taxon>
        <taxon>Formicinae</taxon>
        <taxon>Camponotus</taxon>
    </lineage>
</organism>
<dbReference type="InParanoid" id="E2AGN5"/>
<gene>
    <name evidence="1" type="ORF">EAG_00934</name>
</gene>
<keyword evidence="2" id="KW-1185">Reference proteome</keyword>
<evidence type="ECO:0000313" key="1">
    <source>
        <dbReference type="EMBL" id="EFN67400.1"/>
    </source>
</evidence>
<accession>E2AGN5</accession>
<name>E2AGN5_CAMFO</name>
<evidence type="ECO:0000313" key="2">
    <source>
        <dbReference type="Proteomes" id="UP000000311"/>
    </source>
</evidence>
<dbReference type="Proteomes" id="UP000000311">
    <property type="component" value="Unassembled WGS sequence"/>
</dbReference>
<dbReference type="AlphaFoldDB" id="E2AGN5"/>